<comment type="caution">
    <text evidence="19">The sequence shown here is derived from an EMBL/GenBank/DDBJ whole genome shotgun (WGS) entry which is preliminary data.</text>
</comment>
<dbReference type="InterPro" id="IPR002933">
    <property type="entry name" value="Peptidase_M20"/>
</dbReference>
<evidence type="ECO:0000256" key="6">
    <source>
        <dbReference type="ARBA" id="ARBA00022833"/>
    </source>
</evidence>
<dbReference type="PRINTS" id="PR00934">
    <property type="entry name" value="XHISDIPTASE"/>
</dbReference>
<dbReference type="EC" id="3.4.13.18" evidence="10"/>
<keyword evidence="3" id="KW-0645">Protease</keyword>
<evidence type="ECO:0000256" key="11">
    <source>
        <dbReference type="ARBA" id="ARBA00044252"/>
    </source>
</evidence>
<dbReference type="PANTHER" id="PTHR43501">
    <property type="entry name" value="CYTOSOL NON-SPECIFIC DIPEPTIDASE"/>
    <property type="match status" value="1"/>
</dbReference>
<evidence type="ECO:0000259" key="18">
    <source>
        <dbReference type="Pfam" id="PF07687"/>
    </source>
</evidence>
<comment type="cofactor">
    <cofactor evidence="1">
        <name>Co(2+)</name>
        <dbReference type="ChEBI" id="CHEBI:48828"/>
    </cofactor>
</comment>
<evidence type="ECO:0000313" key="19">
    <source>
        <dbReference type="EMBL" id="MBM6826031.1"/>
    </source>
</evidence>
<dbReference type="GO" id="GO:0046872">
    <property type="term" value="F:metal ion binding"/>
    <property type="evidence" value="ECO:0007669"/>
    <property type="project" value="UniProtKB-KW"/>
</dbReference>
<evidence type="ECO:0000256" key="10">
    <source>
        <dbReference type="ARBA" id="ARBA00038976"/>
    </source>
</evidence>
<organism evidence="19 20">
    <name type="scientific">Mordavella massiliensis</name>
    <dbReference type="NCBI Taxonomy" id="1871024"/>
    <lineage>
        <taxon>Bacteria</taxon>
        <taxon>Bacillati</taxon>
        <taxon>Bacillota</taxon>
        <taxon>Clostridia</taxon>
        <taxon>Eubacteriales</taxon>
        <taxon>Clostridiaceae</taxon>
        <taxon>Mordavella</taxon>
    </lineage>
</organism>
<dbReference type="EMBL" id="JACJLV010000005">
    <property type="protein sequence ID" value="MBM6826031.1"/>
    <property type="molecule type" value="Genomic_DNA"/>
</dbReference>
<comment type="cofactor">
    <cofactor evidence="2">
        <name>Zn(2+)</name>
        <dbReference type="ChEBI" id="CHEBI:29105"/>
    </cofactor>
</comment>
<reference evidence="19" key="1">
    <citation type="submission" date="2020-08" db="EMBL/GenBank/DDBJ databases">
        <authorList>
            <person name="Cejkova D."/>
            <person name="Kubasova T."/>
            <person name="Jahodarova E."/>
            <person name="Rychlik I."/>
        </authorList>
    </citation>
    <scope>NUCLEOTIDE SEQUENCE</scope>
    <source>
        <strain evidence="19">An420c</strain>
    </source>
</reference>
<evidence type="ECO:0000256" key="15">
    <source>
        <dbReference type="ARBA" id="ARBA00076004"/>
    </source>
</evidence>
<evidence type="ECO:0000256" key="8">
    <source>
        <dbReference type="ARBA" id="ARBA00023285"/>
    </source>
</evidence>
<evidence type="ECO:0000256" key="4">
    <source>
        <dbReference type="ARBA" id="ARBA00022723"/>
    </source>
</evidence>
<dbReference type="InterPro" id="IPR001160">
    <property type="entry name" value="Peptidase_M20C"/>
</dbReference>
<evidence type="ECO:0000256" key="5">
    <source>
        <dbReference type="ARBA" id="ARBA00022801"/>
    </source>
</evidence>
<name>A0A939BBB8_9CLOT</name>
<gene>
    <name evidence="19" type="ORF">H6A13_02775</name>
</gene>
<dbReference type="Gene3D" id="3.40.630.10">
    <property type="entry name" value="Zn peptidases"/>
    <property type="match status" value="2"/>
</dbReference>
<evidence type="ECO:0000256" key="13">
    <source>
        <dbReference type="ARBA" id="ARBA00071271"/>
    </source>
</evidence>
<reference evidence="19" key="2">
    <citation type="journal article" date="2021" name="Sci. Rep.">
        <title>The distribution of antibiotic resistance genes in chicken gut microbiota commensals.</title>
        <authorList>
            <person name="Juricova H."/>
            <person name="Matiasovicova J."/>
            <person name="Kubasova T."/>
            <person name="Cejkova D."/>
            <person name="Rychlik I."/>
        </authorList>
    </citation>
    <scope>NUCLEOTIDE SEQUENCE</scope>
    <source>
        <strain evidence="19">An420c</strain>
    </source>
</reference>
<dbReference type="SUPFAM" id="SSF53187">
    <property type="entry name" value="Zn-dependent exopeptidases"/>
    <property type="match status" value="1"/>
</dbReference>
<dbReference type="Pfam" id="PF07687">
    <property type="entry name" value="M20_dimer"/>
    <property type="match status" value="1"/>
</dbReference>
<dbReference type="PANTHER" id="PTHR43501:SF1">
    <property type="entry name" value="CYTOSOL NON-SPECIFIC DIPEPTIDASE"/>
    <property type="match status" value="1"/>
</dbReference>
<dbReference type="GO" id="GO:0070573">
    <property type="term" value="F:metallodipeptidase activity"/>
    <property type="evidence" value="ECO:0007669"/>
    <property type="project" value="TreeGrafter"/>
</dbReference>
<evidence type="ECO:0000256" key="16">
    <source>
        <dbReference type="ARBA" id="ARBA00077688"/>
    </source>
</evidence>
<dbReference type="FunFam" id="3.40.630.10:FF:000015">
    <property type="entry name" value="Aminoacyl-histidine dipeptidase PepD"/>
    <property type="match status" value="1"/>
</dbReference>
<evidence type="ECO:0000256" key="3">
    <source>
        <dbReference type="ARBA" id="ARBA00022670"/>
    </source>
</evidence>
<dbReference type="RefSeq" id="WP_204908094.1">
    <property type="nucleotide sequence ID" value="NZ_JACJLV010000005.1"/>
</dbReference>
<evidence type="ECO:0000256" key="2">
    <source>
        <dbReference type="ARBA" id="ARBA00001947"/>
    </source>
</evidence>
<evidence type="ECO:0000313" key="20">
    <source>
        <dbReference type="Proteomes" id="UP000713880"/>
    </source>
</evidence>
<dbReference type="Proteomes" id="UP000713880">
    <property type="component" value="Unassembled WGS sequence"/>
</dbReference>
<dbReference type="NCBIfam" id="TIGR01893">
    <property type="entry name" value="aa-his-dipept"/>
    <property type="match status" value="1"/>
</dbReference>
<dbReference type="FunFam" id="3.40.630.10:FF:000072">
    <property type="entry name" value="Aminoacyl-histidine dipeptidase"/>
    <property type="match status" value="1"/>
</dbReference>
<evidence type="ECO:0000256" key="7">
    <source>
        <dbReference type="ARBA" id="ARBA00023049"/>
    </source>
</evidence>
<evidence type="ECO:0000256" key="1">
    <source>
        <dbReference type="ARBA" id="ARBA00001941"/>
    </source>
</evidence>
<dbReference type="PIRSF" id="PIRSF016599">
    <property type="entry name" value="Xaa-His_dipept"/>
    <property type="match status" value="1"/>
</dbReference>
<comment type="catalytic activity">
    <reaction evidence="9">
        <text>Hydrolysis of dipeptides, preferentially hydrophobic dipeptides including prolyl amino acids.</text>
        <dbReference type="EC" id="3.4.13.18"/>
    </reaction>
</comment>
<dbReference type="GO" id="GO:0005829">
    <property type="term" value="C:cytosol"/>
    <property type="evidence" value="ECO:0007669"/>
    <property type="project" value="TreeGrafter"/>
</dbReference>
<keyword evidence="5" id="KW-0378">Hydrolase</keyword>
<evidence type="ECO:0000256" key="9">
    <source>
        <dbReference type="ARBA" id="ARBA00036421"/>
    </source>
</evidence>
<evidence type="ECO:0000256" key="14">
    <source>
        <dbReference type="ARBA" id="ARBA00075285"/>
    </source>
</evidence>
<evidence type="ECO:0000256" key="12">
    <source>
        <dbReference type="ARBA" id="ARBA00061423"/>
    </source>
</evidence>
<accession>A0A939BBB8</accession>
<protein>
    <recommendedName>
        <fullName evidence="13">Cytosol non-specific dipeptidase</fullName>
        <ecNumber evidence="10">3.4.13.18</ecNumber>
    </recommendedName>
    <alternativeName>
        <fullName evidence="16">Aminoacyl-histidine dipeptidase</fullName>
    </alternativeName>
    <alternativeName>
        <fullName evidence="15">Beta-alanyl-histidine dipeptidase</fullName>
    </alternativeName>
    <alternativeName>
        <fullName evidence="14">Carnosinase</fullName>
    </alternativeName>
    <alternativeName>
        <fullName evidence="11">Peptidase D</fullName>
    </alternativeName>
    <alternativeName>
        <fullName evidence="17">Xaa-His dipeptidase</fullName>
    </alternativeName>
</protein>
<proteinExistence type="inferred from homology"/>
<dbReference type="GO" id="GO:0006508">
    <property type="term" value="P:proteolysis"/>
    <property type="evidence" value="ECO:0007669"/>
    <property type="project" value="UniProtKB-KW"/>
</dbReference>
<comment type="similarity">
    <text evidence="12">Belongs to the peptidase M20C family.</text>
</comment>
<dbReference type="InterPro" id="IPR011650">
    <property type="entry name" value="Peptidase_M20_dimer"/>
</dbReference>
<keyword evidence="8" id="KW-0170">Cobalt</keyword>
<evidence type="ECO:0000256" key="17">
    <source>
        <dbReference type="ARBA" id="ARBA00078074"/>
    </source>
</evidence>
<sequence>MAVLENLEPKQVFHFFEELCKIPHATFDTKRISDYCVEFAKERGLEVSQDDTNNVIIKKPGTAGYENSEPVILQGHLDMICEKTPDSDHDFTKDGLDLYVEDGYVRARNTSLGGDDCIAVAMAMAVLDSKDIPHPPIEAVFTVDEELGMGGAEAVDLSQLKGKMLINIDSEEEGILTTGCAGGIFYKTVIPMKKEAAEGTLVKINIHGLLGGHSGNEIHKQRGNANKMMGRLLYRLGKETDLRLTEICGGSKDNVITMNASAGVLVPADQAAKVQEMTDEMRQIWLDEFMGEEPTLAVDYEVTADVHMDAYDKDSTRRVIAYLEVAPNGLQEYSRKLKGIVESSLNLGVVECDDTSVTTQYLIRSSVETRKQQMREQVEQCAILAGGKGETTGEYPAWQFKADSKLRPIMVETYKELYGKEPVVSAVHAGLECGLFLGKRPDLDCVSCGPNLLDIHSFNEHLDIASTKRTWEYLLAILKKCK</sequence>
<dbReference type="CDD" id="cd03890">
    <property type="entry name" value="M20_pepD"/>
    <property type="match status" value="1"/>
</dbReference>
<dbReference type="Pfam" id="PF01546">
    <property type="entry name" value="Peptidase_M20"/>
    <property type="match status" value="1"/>
</dbReference>
<keyword evidence="7" id="KW-0482">Metalloprotease</keyword>
<keyword evidence="6" id="KW-0862">Zinc</keyword>
<keyword evidence="4" id="KW-0479">Metal-binding</keyword>
<feature type="domain" description="Peptidase M20 dimerisation" evidence="18">
    <location>
        <begin position="208"/>
        <end position="284"/>
    </location>
</feature>
<dbReference type="AlphaFoldDB" id="A0A939BBB8"/>
<keyword evidence="20" id="KW-1185">Reference proteome</keyword>